<gene>
    <name evidence="1" type="ORF">NDU88_001129</name>
</gene>
<evidence type="ECO:0000313" key="2">
    <source>
        <dbReference type="Proteomes" id="UP001066276"/>
    </source>
</evidence>
<feature type="non-terminal residue" evidence="1">
    <location>
        <position position="116"/>
    </location>
</feature>
<accession>A0AAV7S6K9</accession>
<dbReference type="EMBL" id="JANPWB010000008">
    <property type="protein sequence ID" value="KAJ1160634.1"/>
    <property type="molecule type" value="Genomic_DNA"/>
</dbReference>
<proteinExistence type="predicted"/>
<dbReference type="Proteomes" id="UP001066276">
    <property type="component" value="Chromosome 4_2"/>
</dbReference>
<name>A0AAV7S6K9_PLEWA</name>
<evidence type="ECO:0000313" key="1">
    <source>
        <dbReference type="EMBL" id="KAJ1160634.1"/>
    </source>
</evidence>
<comment type="caution">
    <text evidence="1">The sequence shown here is derived from an EMBL/GenBank/DDBJ whole genome shotgun (WGS) entry which is preliminary data.</text>
</comment>
<sequence>LHLKFHFLSPFFSRRLRLGQKEQRSSPLPGYRFLATVRLGGACSFFRTIGCPILPFMPLLVTEAAIVFYEVAFPELSLDALMARENYILYAAACPMLTVCSGDWIHAPTVLLQSAL</sequence>
<organism evidence="1 2">
    <name type="scientific">Pleurodeles waltl</name>
    <name type="common">Iberian ribbed newt</name>
    <dbReference type="NCBI Taxonomy" id="8319"/>
    <lineage>
        <taxon>Eukaryota</taxon>
        <taxon>Metazoa</taxon>
        <taxon>Chordata</taxon>
        <taxon>Craniata</taxon>
        <taxon>Vertebrata</taxon>
        <taxon>Euteleostomi</taxon>
        <taxon>Amphibia</taxon>
        <taxon>Batrachia</taxon>
        <taxon>Caudata</taxon>
        <taxon>Salamandroidea</taxon>
        <taxon>Salamandridae</taxon>
        <taxon>Pleurodelinae</taxon>
        <taxon>Pleurodeles</taxon>
    </lineage>
</organism>
<protein>
    <submittedName>
        <fullName evidence="1">Uncharacterized protein</fullName>
    </submittedName>
</protein>
<reference evidence="1" key="1">
    <citation type="journal article" date="2022" name="bioRxiv">
        <title>Sequencing and chromosome-scale assembly of the giantPleurodeles waltlgenome.</title>
        <authorList>
            <person name="Brown T."/>
            <person name="Elewa A."/>
            <person name="Iarovenko S."/>
            <person name="Subramanian E."/>
            <person name="Araus A.J."/>
            <person name="Petzold A."/>
            <person name="Susuki M."/>
            <person name="Suzuki K.-i.T."/>
            <person name="Hayashi T."/>
            <person name="Toyoda A."/>
            <person name="Oliveira C."/>
            <person name="Osipova E."/>
            <person name="Leigh N.D."/>
            <person name="Simon A."/>
            <person name="Yun M.H."/>
        </authorList>
    </citation>
    <scope>NUCLEOTIDE SEQUENCE</scope>
    <source>
        <strain evidence="1">20211129_DDA</strain>
        <tissue evidence="1">Liver</tissue>
    </source>
</reference>
<keyword evidence="2" id="KW-1185">Reference proteome</keyword>
<dbReference type="AlphaFoldDB" id="A0AAV7S6K9"/>
<feature type="non-terminal residue" evidence="1">
    <location>
        <position position="1"/>
    </location>
</feature>